<accession>A0A835AXT3</accession>
<evidence type="ECO:0000256" key="1">
    <source>
        <dbReference type="ARBA" id="ARBA00022737"/>
    </source>
</evidence>
<dbReference type="Gene3D" id="1.25.40.10">
    <property type="entry name" value="Tetratricopeptide repeat domain"/>
    <property type="match status" value="4"/>
</dbReference>
<dbReference type="InterPro" id="IPR011990">
    <property type="entry name" value="TPR-like_helical_dom_sf"/>
</dbReference>
<dbReference type="FunFam" id="1.25.40.10:FF:000090">
    <property type="entry name" value="Pentatricopeptide repeat-containing protein, chloroplastic"/>
    <property type="match status" value="1"/>
</dbReference>
<evidence type="ECO:0000256" key="2">
    <source>
        <dbReference type="ARBA" id="ARBA00022946"/>
    </source>
</evidence>
<dbReference type="InterPro" id="IPR046848">
    <property type="entry name" value="E_motif"/>
</dbReference>
<dbReference type="PROSITE" id="PS51375">
    <property type="entry name" value="PPR"/>
    <property type="match status" value="3"/>
</dbReference>
<dbReference type="FunFam" id="1.25.40.10:FF:000351">
    <property type="entry name" value="Pentatricopeptide repeat-containing protein"/>
    <property type="match status" value="1"/>
</dbReference>
<dbReference type="AlphaFoldDB" id="A0A835AXT3"/>
<feature type="repeat" description="PPR" evidence="3">
    <location>
        <begin position="109"/>
        <end position="143"/>
    </location>
</feature>
<organism evidence="4 5">
    <name type="scientific">Digitaria exilis</name>
    <dbReference type="NCBI Taxonomy" id="1010633"/>
    <lineage>
        <taxon>Eukaryota</taxon>
        <taxon>Viridiplantae</taxon>
        <taxon>Streptophyta</taxon>
        <taxon>Embryophyta</taxon>
        <taxon>Tracheophyta</taxon>
        <taxon>Spermatophyta</taxon>
        <taxon>Magnoliopsida</taxon>
        <taxon>Liliopsida</taxon>
        <taxon>Poales</taxon>
        <taxon>Poaceae</taxon>
        <taxon>PACMAD clade</taxon>
        <taxon>Panicoideae</taxon>
        <taxon>Panicodae</taxon>
        <taxon>Paniceae</taxon>
        <taxon>Anthephorinae</taxon>
        <taxon>Digitaria</taxon>
    </lineage>
</organism>
<evidence type="ECO:0008006" key="6">
    <source>
        <dbReference type="Google" id="ProtNLM"/>
    </source>
</evidence>
<dbReference type="Pfam" id="PF20431">
    <property type="entry name" value="E_motif"/>
    <property type="match status" value="1"/>
</dbReference>
<dbReference type="PANTHER" id="PTHR47926">
    <property type="entry name" value="PENTATRICOPEPTIDE REPEAT-CONTAINING PROTEIN"/>
    <property type="match status" value="1"/>
</dbReference>
<dbReference type="Pfam" id="PF13041">
    <property type="entry name" value="PPR_2"/>
    <property type="match status" value="1"/>
</dbReference>
<dbReference type="OrthoDB" id="185373at2759"/>
<dbReference type="InterPro" id="IPR002885">
    <property type="entry name" value="PPR_rpt"/>
</dbReference>
<sequence>MALSCARGLGAAAADAQFVARLTASATAGDLLSGAALHAQYAKAHVPPTTFVANHLLLFYSRLALPALARRLFDEMPRPNVFSHNALLAAHAREPSLSLELFARIPDPDVVSYNTLLAAFASAGLAVDTLRLLSSMRRGGLAVDGFTISSAVSAVTGTAIASVAQLHAYAVVSGLGSYVSVRNSLMSGYGKGMLLGDAERVFTDMDDCTRNHVSWNCMIAVYGHHGHGRKAMELFQDMARRGFTADACTLASVLSAFATAKDLVAGTELHCRLIKSKFTRDPHVASGLVDLYAKCGSVQDAWKAFTEVDKPDLVLWNTLISGHSLHEDFSEEALLSFRAMQRAGFCPDDCSFVCVISACSNISSPSQGQQLHGLVIKSDIQGNHISVHNALVTLYSRCLAQHGHAAEALKLFEGMLNSEYEPTGITFISVLSACAHTGKVDEGWDYFNSMKQKYGIDPCEEHYSCMIDLLARAKKFEEAEELIIKMPFSLSSVGWTSLLGACRTHGNMLLGARAAQEILHLSPSNASAPVMLSNMYASAGKWEEAAKIRKLMRDQGIRKSPGCSWIELGRTVHVFVANEVSHPRIKEVYRFLEVMSEKMRHAGYVPDIRWALAKDQAAEGEIRLRHHSEKLALAFVIACVKIVAVELEEALEVQFHSNQTLEGRIKAYCNKNGSVPGVGTELFFSFLVLVALQNEDDFMRFPRGRGTHDIPLLPCFFRWRATKYKNVAIDLIVVWNPCQSMALLARPPARAYKTLRRPMIAVFQLPVTLTLVIFDCEAIEEGNKSIVVDVV</sequence>
<name>A0A835AXT3_9POAL</name>
<gene>
    <name evidence="4" type="ORF">HU200_047042</name>
</gene>
<evidence type="ECO:0000313" key="5">
    <source>
        <dbReference type="Proteomes" id="UP000636709"/>
    </source>
</evidence>
<dbReference type="GO" id="GO:0009451">
    <property type="term" value="P:RNA modification"/>
    <property type="evidence" value="ECO:0007669"/>
    <property type="project" value="InterPro"/>
</dbReference>
<dbReference type="GO" id="GO:0003723">
    <property type="term" value="F:RNA binding"/>
    <property type="evidence" value="ECO:0007669"/>
    <property type="project" value="InterPro"/>
</dbReference>
<comment type="caution">
    <text evidence="4">The sequence shown here is derived from an EMBL/GenBank/DDBJ whole genome shotgun (WGS) entry which is preliminary data.</text>
</comment>
<dbReference type="Proteomes" id="UP000636709">
    <property type="component" value="Unassembled WGS sequence"/>
</dbReference>
<feature type="repeat" description="PPR" evidence="3">
    <location>
        <begin position="211"/>
        <end position="245"/>
    </location>
</feature>
<keyword evidence="1" id="KW-0677">Repeat</keyword>
<dbReference type="Pfam" id="PF01535">
    <property type="entry name" value="PPR"/>
    <property type="match status" value="5"/>
</dbReference>
<proteinExistence type="predicted"/>
<feature type="repeat" description="PPR" evidence="3">
    <location>
        <begin position="312"/>
        <end position="347"/>
    </location>
</feature>
<protein>
    <recommendedName>
        <fullName evidence="6">DYW domain-containing protein</fullName>
    </recommendedName>
</protein>
<dbReference type="NCBIfam" id="TIGR00756">
    <property type="entry name" value="PPR"/>
    <property type="match status" value="4"/>
</dbReference>
<evidence type="ECO:0000256" key="3">
    <source>
        <dbReference type="PROSITE-ProRule" id="PRU00708"/>
    </source>
</evidence>
<dbReference type="EMBL" id="JACEFO010002165">
    <property type="protein sequence ID" value="KAF8676485.1"/>
    <property type="molecule type" value="Genomic_DNA"/>
</dbReference>
<evidence type="ECO:0000313" key="4">
    <source>
        <dbReference type="EMBL" id="KAF8676485.1"/>
    </source>
</evidence>
<dbReference type="InterPro" id="IPR046960">
    <property type="entry name" value="PPR_At4g14850-like_plant"/>
</dbReference>
<keyword evidence="5" id="KW-1185">Reference proteome</keyword>
<dbReference type="PANTHER" id="PTHR47926:SF505">
    <property type="entry name" value="PENTATRICOPEPTIDE REPEAT (PPR) SUPERFAMILY PROTEIN"/>
    <property type="match status" value="1"/>
</dbReference>
<keyword evidence="2" id="KW-0809">Transit peptide</keyword>
<reference evidence="4" key="1">
    <citation type="submission" date="2020-07" db="EMBL/GenBank/DDBJ databases">
        <title>Genome sequence and genetic diversity analysis of an under-domesticated orphan crop, white fonio (Digitaria exilis).</title>
        <authorList>
            <person name="Bennetzen J.L."/>
            <person name="Chen S."/>
            <person name="Ma X."/>
            <person name="Wang X."/>
            <person name="Yssel A.E.J."/>
            <person name="Chaluvadi S.R."/>
            <person name="Johnson M."/>
            <person name="Gangashetty P."/>
            <person name="Hamidou F."/>
            <person name="Sanogo M.D."/>
            <person name="Zwaenepoel A."/>
            <person name="Wallace J."/>
            <person name="Van De Peer Y."/>
            <person name="Van Deynze A."/>
        </authorList>
    </citation>
    <scope>NUCLEOTIDE SEQUENCE</scope>
    <source>
        <tissue evidence="4">Leaves</tissue>
    </source>
</reference>